<reference evidence="6 7" key="1">
    <citation type="submission" date="2024-06" db="EMBL/GenBank/DDBJ databases">
        <title>Sorghum-associated microbial communities from plants grown in Nebraska, USA.</title>
        <authorList>
            <person name="Schachtman D."/>
        </authorList>
    </citation>
    <scope>NUCLEOTIDE SEQUENCE [LARGE SCALE GENOMIC DNA]</scope>
    <source>
        <strain evidence="6 7">3207</strain>
    </source>
</reference>
<feature type="domain" description="HTH tetR-type" evidence="5">
    <location>
        <begin position="26"/>
        <end position="86"/>
    </location>
</feature>
<comment type="caution">
    <text evidence="6">The sequence shown here is derived from an EMBL/GenBank/DDBJ whole genome shotgun (WGS) entry which is preliminary data.</text>
</comment>
<dbReference type="InterPro" id="IPR009057">
    <property type="entry name" value="Homeodomain-like_sf"/>
</dbReference>
<evidence type="ECO:0000256" key="4">
    <source>
        <dbReference type="PROSITE-ProRule" id="PRU00335"/>
    </source>
</evidence>
<dbReference type="InterPro" id="IPR004111">
    <property type="entry name" value="Repressor_TetR_C"/>
</dbReference>
<dbReference type="InterPro" id="IPR050109">
    <property type="entry name" value="HTH-type_TetR-like_transc_reg"/>
</dbReference>
<evidence type="ECO:0000256" key="2">
    <source>
        <dbReference type="ARBA" id="ARBA00023125"/>
    </source>
</evidence>
<dbReference type="PROSITE" id="PS50977">
    <property type="entry name" value="HTH_TETR_2"/>
    <property type="match status" value="1"/>
</dbReference>
<gene>
    <name evidence="6" type="ORF">ABIE08_000863</name>
</gene>
<dbReference type="Proteomes" id="UP001549321">
    <property type="component" value="Unassembled WGS sequence"/>
</dbReference>
<dbReference type="Pfam" id="PF00440">
    <property type="entry name" value="TetR_N"/>
    <property type="match status" value="1"/>
</dbReference>
<protein>
    <submittedName>
        <fullName evidence="6">AcrR family transcriptional regulator</fullName>
    </submittedName>
</protein>
<dbReference type="SUPFAM" id="SSF46689">
    <property type="entry name" value="Homeodomain-like"/>
    <property type="match status" value="1"/>
</dbReference>
<accession>A0ABV2QX31</accession>
<dbReference type="SUPFAM" id="SSF48498">
    <property type="entry name" value="Tetracyclin repressor-like, C-terminal domain"/>
    <property type="match status" value="1"/>
</dbReference>
<organism evidence="6 7">
    <name type="scientific">Kaistia defluvii</name>
    <dbReference type="NCBI Taxonomy" id="410841"/>
    <lineage>
        <taxon>Bacteria</taxon>
        <taxon>Pseudomonadati</taxon>
        <taxon>Pseudomonadota</taxon>
        <taxon>Alphaproteobacteria</taxon>
        <taxon>Hyphomicrobiales</taxon>
        <taxon>Kaistiaceae</taxon>
        <taxon>Kaistia</taxon>
    </lineage>
</organism>
<feature type="DNA-binding region" description="H-T-H motif" evidence="4">
    <location>
        <begin position="49"/>
        <end position="68"/>
    </location>
</feature>
<keyword evidence="1" id="KW-0805">Transcription regulation</keyword>
<evidence type="ECO:0000256" key="1">
    <source>
        <dbReference type="ARBA" id="ARBA00023015"/>
    </source>
</evidence>
<dbReference type="PANTHER" id="PTHR30055:SF151">
    <property type="entry name" value="TRANSCRIPTIONAL REGULATORY PROTEIN"/>
    <property type="match status" value="1"/>
</dbReference>
<keyword evidence="3" id="KW-0804">Transcription</keyword>
<dbReference type="Gene3D" id="1.10.10.60">
    <property type="entry name" value="Homeodomain-like"/>
    <property type="match status" value="1"/>
</dbReference>
<keyword evidence="2 4" id="KW-0238">DNA-binding</keyword>
<evidence type="ECO:0000313" key="7">
    <source>
        <dbReference type="Proteomes" id="UP001549321"/>
    </source>
</evidence>
<sequence>MERRSINVKIGSMTAKKQRTERRSDALSKERIVAAAIEILDTEGESGLTFRALAARLATGSGAIYWHVADKNELLAATTDHVIARVMTRVIGDAEPSEAIRAIALGVFDAIDEHPWVGAQLSREPWRTAMLQIFEGIGGRLQRLGVPEAAQFDAASVLLNYILGVAGQNAANARIAAGDAARTDRMTFLGAVAARWARLDAAEYPFLRQVSAQFPKHDDREQFLAGVALILAGIATVR</sequence>
<evidence type="ECO:0000259" key="5">
    <source>
        <dbReference type="PROSITE" id="PS50977"/>
    </source>
</evidence>
<evidence type="ECO:0000256" key="3">
    <source>
        <dbReference type="ARBA" id="ARBA00023163"/>
    </source>
</evidence>
<dbReference type="InterPro" id="IPR001647">
    <property type="entry name" value="HTH_TetR"/>
</dbReference>
<dbReference type="EMBL" id="JBEPSM010000001">
    <property type="protein sequence ID" value="MET4632950.1"/>
    <property type="molecule type" value="Genomic_DNA"/>
</dbReference>
<dbReference type="Gene3D" id="1.10.357.10">
    <property type="entry name" value="Tetracycline Repressor, domain 2"/>
    <property type="match status" value="1"/>
</dbReference>
<proteinExistence type="predicted"/>
<name>A0ABV2QX31_9HYPH</name>
<evidence type="ECO:0000313" key="6">
    <source>
        <dbReference type="EMBL" id="MET4632950.1"/>
    </source>
</evidence>
<dbReference type="RefSeq" id="WP_354549016.1">
    <property type="nucleotide sequence ID" value="NZ_JBEPSM010000001.1"/>
</dbReference>
<dbReference type="PANTHER" id="PTHR30055">
    <property type="entry name" value="HTH-TYPE TRANSCRIPTIONAL REGULATOR RUTR"/>
    <property type="match status" value="1"/>
</dbReference>
<dbReference type="InterPro" id="IPR036271">
    <property type="entry name" value="Tet_transcr_reg_TetR-rel_C_sf"/>
</dbReference>
<dbReference type="Pfam" id="PF02909">
    <property type="entry name" value="TetR_C_1"/>
    <property type="match status" value="1"/>
</dbReference>
<keyword evidence="7" id="KW-1185">Reference proteome</keyword>